<dbReference type="PROSITE" id="PS01148">
    <property type="entry name" value="UPF0033"/>
    <property type="match status" value="1"/>
</dbReference>
<dbReference type="InterPro" id="IPR001455">
    <property type="entry name" value="TusA-like"/>
</dbReference>
<name>D0LKW2_HALO1</name>
<dbReference type="Gene3D" id="3.30.110.40">
    <property type="entry name" value="TusA-like domain"/>
    <property type="match status" value="1"/>
</dbReference>
<evidence type="ECO:0000313" key="3">
    <source>
        <dbReference type="Proteomes" id="UP000001880"/>
    </source>
</evidence>
<dbReference type="STRING" id="502025.Hoch_4184"/>
<organism evidence="2 3">
    <name type="scientific">Haliangium ochraceum (strain DSM 14365 / JCM 11303 / SMP-2)</name>
    <dbReference type="NCBI Taxonomy" id="502025"/>
    <lineage>
        <taxon>Bacteria</taxon>
        <taxon>Pseudomonadati</taxon>
        <taxon>Myxococcota</taxon>
        <taxon>Polyangia</taxon>
        <taxon>Haliangiales</taxon>
        <taxon>Kofleriaceae</taxon>
        <taxon>Haliangium</taxon>
    </lineage>
</organism>
<keyword evidence="3" id="KW-1185">Reference proteome</keyword>
<dbReference type="InterPro" id="IPR036868">
    <property type="entry name" value="TusA-like_sf"/>
</dbReference>
<dbReference type="Pfam" id="PF01206">
    <property type="entry name" value="TusA"/>
    <property type="match status" value="1"/>
</dbReference>
<dbReference type="AlphaFoldDB" id="D0LKW2"/>
<gene>
    <name evidence="2" type="ordered locus">Hoch_4184</name>
</gene>
<dbReference type="CDD" id="cd00291">
    <property type="entry name" value="SirA_YedF_YeeD"/>
    <property type="match status" value="1"/>
</dbReference>
<accession>D0LKW2</accession>
<sequence>MSAAADEVLDLRGEVCPFTFVRTRLRLEELSLGACLDILLDHEPAARNVPRSAREWGQEVEAVVREDTAMDTADAGKHGAPLWRVRLRKRVP</sequence>
<dbReference type="eggNOG" id="COG0425">
    <property type="taxonomic scope" value="Bacteria"/>
</dbReference>
<evidence type="ECO:0000313" key="2">
    <source>
        <dbReference type="EMBL" id="ACY16682.1"/>
    </source>
</evidence>
<dbReference type="EMBL" id="CP001804">
    <property type="protein sequence ID" value="ACY16682.1"/>
    <property type="molecule type" value="Genomic_DNA"/>
</dbReference>
<protein>
    <submittedName>
        <fullName evidence="2">SirA family protein</fullName>
    </submittedName>
</protein>
<proteinExistence type="predicted"/>
<evidence type="ECO:0000259" key="1">
    <source>
        <dbReference type="PROSITE" id="PS01148"/>
    </source>
</evidence>
<dbReference type="Proteomes" id="UP000001880">
    <property type="component" value="Chromosome"/>
</dbReference>
<reference evidence="2 3" key="1">
    <citation type="journal article" date="2010" name="Stand. Genomic Sci.">
        <title>Complete genome sequence of Haliangium ochraceum type strain (SMP-2).</title>
        <authorList>
            <consortium name="US DOE Joint Genome Institute (JGI-PGF)"/>
            <person name="Ivanova N."/>
            <person name="Daum C."/>
            <person name="Lang E."/>
            <person name="Abt B."/>
            <person name="Kopitz M."/>
            <person name="Saunders E."/>
            <person name="Lapidus A."/>
            <person name="Lucas S."/>
            <person name="Glavina Del Rio T."/>
            <person name="Nolan M."/>
            <person name="Tice H."/>
            <person name="Copeland A."/>
            <person name="Cheng J.F."/>
            <person name="Chen F."/>
            <person name="Bruce D."/>
            <person name="Goodwin L."/>
            <person name="Pitluck S."/>
            <person name="Mavromatis K."/>
            <person name="Pati A."/>
            <person name="Mikhailova N."/>
            <person name="Chen A."/>
            <person name="Palaniappan K."/>
            <person name="Land M."/>
            <person name="Hauser L."/>
            <person name="Chang Y.J."/>
            <person name="Jeffries C.D."/>
            <person name="Detter J.C."/>
            <person name="Brettin T."/>
            <person name="Rohde M."/>
            <person name="Goker M."/>
            <person name="Bristow J."/>
            <person name="Markowitz V."/>
            <person name="Eisen J.A."/>
            <person name="Hugenholtz P."/>
            <person name="Kyrpides N.C."/>
            <person name="Klenk H.P."/>
        </authorList>
    </citation>
    <scope>NUCLEOTIDE SEQUENCE [LARGE SCALE GENOMIC DNA]</scope>
    <source>
        <strain evidence="3">DSM 14365 / CIP 107738 / JCM 11303 / AJ 13395 / SMP-2</strain>
    </source>
</reference>
<dbReference type="RefSeq" id="WP_012829280.1">
    <property type="nucleotide sequence ID" value="NC_013440.1"/>
</dbReference>
<dbReference type="KEGG" id="hoh:Hoch_4184"/>
<dbReference type="SUPFAM" id="SSF64307">
    <property type="entry name" value="SirA-like"/>
    <property type="match status" value="1"/>
</dbReference>
<feature type="domain" description="UPF0033" evidence="1">
    <location>
        <begin position="9"/>
        <end position="33"/>
    </location>
</feature>
<dbReference type="HOGENOM" id="CLU_165255_2_1_7"/>